<feature type="region of interest" description="Disordered" evidence="1">
    <location>
        <begin position="160"/>
        <end position="179"/>
    </location>
</feature>
<dbReference type="Proteomes" id="UP000053611">
    <property type="component" value="Unassembled WGS sequence"/>
</dbReference>
<keyword evidence="5" id="KW-1185">Reference proteome</keyword>
<feature type="transmembrane region" description="Helical" evidence="2">
    <location>
        <begin position="63"/>
        <end position="82"/>
    </location>
</feature>
<accession>A0A0J0XBZ6</accession>
<dbReference type="Pfam" id="PF24803">
    <property type="entry name" value="DUF7704"/>
    <property type="match status" value="1"/>
</dbReference>
<gene>
    <name evidence="4" type="ORF">CC85DRAFT_280898</name>
</gene>
<evidence type="ECO:0000256" key="1">
    <source>
        <dbReference type="SAM" id="MobiDB-lite"/>
    </source>
</evidence>
<name>A0A0J0XBZ6_9TREE</name>
<feature type="transmembrane region" description="Helical" evidence="2">
    <location>
        <begin position="94"/>
        <end position="118"/>
    </location>
</feature>
<dbReference type="AlphaFoldDB" id="A0A0J0XBZ6"/>
<feature type="domain" description="DUF7704" evidence="3">
    <location>
        <begin position="3"/>
        <end position="153"/>
    </location>
</feature>
<dbReference type="OrthoDB" id="2937326at2759"/>
<evidence type="ECO:0000313" key="4">
    <source>
        <dbReference type="EMBL" id="KLT38596.1"/>
    </source>
</evidence>
<feature type="transmembrane region" description="Helical" evidence="2">
    <location>
        <begin position="9"/>
        <end position="30"/>
    </location>
</feature>
<evidence type="ECO:0000256" key="2">
    <source>
        <dbReference type="SAM" id="Phobius"/>
    </source>
</evidence>
<protein>
    <recommendedName>
        <fullName evidence="3">DUF7704 domain-containing protein</fullName>
    </recommendedName>
</protein>
<keyword evidence="2" id="KW-0472">Membrane</keyword>
<dbReference type="InterPro" id="IPR056121">
    <property type="entry name" value="DUF7704"/>
</dbReference>
<keyword evidence="2" id="KW-1133">Transmembrane helix</keyword>
<evidence type="ECO:0000259" key="3">
    <source>
        <dbReference type="Pfam" id="PF24803"/>
    </source>
</evidence>
<dbReference type="PANTHER" id="PTHR37019:SF2">
    <property type="entry name" value="EXPERA DOMAIN-CONTAINING PROTEIN"/>
    <property type="match status" value="1"/>
</dbReference>
<dbReference type="STRING" id="879819.A0A0J0XBZ6"/>
<evidence type="ECO:0000313" key="5">
    <source>
        <dbReference type="Proteomes" id="UP000053611"/>
    </source>
</evidence>
<reference evidence="4 5" key="1">
    <citation type="submission" date="2015-03" db="EMBL/GenBank/DDBJ databases">
        <title>Genomics and transcriptomics of the oil-accumulating basidiomycete yeast T. oleaginosus allow insights into substrate utilization and the diverse evolutionary trajectories of mating systems in fungi.</title>
        <authorList>
            <consortium name="DOE Joint Genome Institute"/>
            <person name="Kourist R."/>
            <person name="Kracht O."/>
            <person name="Bracharz F."/>
            <person name="Lipzen A."/>
            <person name="Nolan M."/>
            <person name="Ohm R."/>
            <person name="Grigoriev I."/>
            <person name="Sun S."/>
            <person name="Heitman J."/>
            <person name="Bruck T."/>
            <person name="Nowrousian M."/>
        </authorList>
    </citation>
    <scope>NUCLEOTIDE SEQUENCE [LARGE SCALE GENOMIC DNA]</scope>
    <source>
        <strain evidence="4 5">IBC0246</strain>
    </source>
</reference>
<dbReference type="EMBL" id="KQ087295">
    <property type="protein sequence ID" value="KLT38596.1"/>
    <property type="molecule type" value="Genomic_DNA"/>
</dbReference>
<dbReference type="PANTHER" id="PTHR37019">
    <property type="entry name" value="CHROMOSOME 1, WHOLE GENOME SHOTGUN SEQUENCE"/>
    <property type="match status" value="1"/>
</dbReference>
<organism evidence="4 5">
    <name type="scientific">Cutaneotrichosporon oleaginosum</name>
    <dbReference type="NCBI Taxonomy" id="879819"/>
    <lineage>
        <taxon>Eukaryota</taxon>
        <taxon>Fungi</taxon>
        <taxon>Dikarya</taxon>
        <taxon>Basidiomycota</taxon>
        <taxon>Agaricomycotina</taxon>
        <taxon>Tremellomycetes</taxon>
        <taxon>Trichosporonales</taxon>
        <taxon>Trichosporonaceae</taxon>
        <taxon>Cutaneotrichosporon</taxon>
    </lineage>
</organism>
<proteinExistence type="predicted"/>
<feature type="transmembrane region" description="Helical" evidence="2">
    <location>
        <begin position="130"/>
        <end position="150"/>
    </location>
</feature>
<keyword evidence="2" id="KW-0812">Transmembrane</keyword>
<sequence length="179" mass="19958">MSHVLPPFYFYFFWLVEPGLSVAGALYAIFRPETYAADLLPVGLERITQVVGNTLRGRMLCGQLGSCFLVLAMNSFSLFPVFRRQTPVLCEQLTRALLVPLLIGDFTHIALTLAALPYELVLEPWNWTQLIHGNVNITWGLVFIRTLWLLGVGRQSPLAPEAQPNKHAAGLPAKLNKAE</sequence>